<sequence length="342" mass="36281">MATVSRQHSMPSLMEDGEEHSHACCDRKRSPAQFELGAGTRVTGQGGELAARRKNNRARTQSAHRGCARSGLTGGPRIFTTPNYNLRPDLIIIWRAARLGDSPPSLEPASLPERTEAERRGRGWRVPEHHPTTPWTSGSIEEEEEEEEEEEGEEEEGGGGKGGGGGGGGGGGRRGTSCKDTGASAGGAEGTFEGALHQRAREHAAGAKRTLGPDLTLGLPPRADPGRAPRPPVWGRGRRGRSGQQREGERRPPQRRRQAGVRRGGGAALGVRVRGGAVGVGWPSSPPRGGEVAAELLGHHRGDQVQEATARPLAGGGLPVAQLHQVLQEGGDLLRRLRRRHA</sequence>
<feature type="region of interest" description="Disordered" evidence="1">
    <location>
        <begin position="44"/>
        <end position="69"/>
    </location>
</feature>
<dbReference type="Proteomes" id="UP001189429">
    <property type="component" value="Unassembled WGS sequence"/>
</dbReference>
<feature type="compositionally biased region" description="Basic and acidic residues" evidence="1">
    <location>
        <begin position="113"/>
        <end position="131"/>
    </location>
</feature>
<evidence type="ECO:0000313" key="3">
    <source>
        <dbReference type="Proteomes" id="UP001189429"/>
    </source>
</evidence>
<organism evidence="2 3">
    <name type="scientific">Prorocentrum cordatum</name>
    <dbReference type="NCBI Taxonomy" id="2364126"/>
    <lineage>
        <taxon>Eukaryota</taxon>
        <taxon>Sar</taxon>
        <taxon>Alveolata</taxon>
        <taxon>Dinophyceae</taxon>
        <taxon>Prorocentrales</taxon>
        <taxon>Prorocentraceae</taxon>
        <taxon>Prorocentrum</taxon>
    </lineage>
</organism>
<gene>
    <name evidence="2" type="ORF">PCOR1329_LOCUS80903</name>
</gene>
<evidence type="ECO:0000313" key="2">
    <source>
        <dbReference type="EMBL" id="CAK0905097.1"/>
    </source>
</evidence>
<feature type="compositionally biased region" description="Low complexity" evidence="1">
    <location>
        <begin position="102"/>
        <end position="112"/>
    </location>
</feature>
<feature type="region of interest" description="Disordered" evidence="1">
    <location>
        <begin position="101"/>
        <end position="291"/>
    </location>
</feature>
<protein>
    <submittedName>
        <fullName evidence="2">Uncharacterized protein</fullName>
    </submittedName>
</protein>
<accession>A0ABN9XYR9</accession>
<comment type="caution">
    <text evidence="2">The sequence shown here is derived from an EMBL/GenBank/DDBJ whole genome shotgun (WGS) entry which is preliminary data.</text>
</comment>
<proteinExistence type="predicted"/>
<reference evidence="2" key="1">
    <citation type="submission" date="2023-10" db="EMBL/GenBank/DDBJ databases">
        <authorList>
            <person name="Chen Y."/>
            <person name="Shah S."/>
            <person name="Dougan E. K."/>
            <person name="Thang M."/>
            <person name="Chan C."/>
        </authorList>
    </citation>
    <scope>NUCLEOTIDE SEQUENCE [LARGE SCALE GENOMIC DNA]</scope>
</reference>
<evidence type="ECO:0000256" key="1">
    <source>
        <dbReference type="SAM" id="MobiDB-lite"/>
    </source>
</evidence>
<feature type="compositionally biased region" description="Polar residues" evidence="1">
    <location>
        <begin position="1"/>
        <end position="10"/>
    </location>
</feature>
<feature type="compositionally biased region" description="Acidic residues" evidence="1">
    <location>
        <begin position="140"/>
        <end position="157"/>
    </location>
</feature>
<name>A0ABN9XYR9_9DINO</name>
<keyword evidence="3" id="KW-1185">Reference proteome</keyword>
<dbReference type="EMBL" id="CAUYUJ010021504">
    <property type="protein sequence ID" value="CAK0905097.1"/>
    <property type="molecule type" value="Genomic_DNA"/>
</dbReference>
<feature type="region of interest" description="Disordered" evidence="1">
    <location>
        <begin position="1"/>
        <end position="24"/>
    </location>
</feature>
<feature type="compositionally biased region" description="Gly residues" evidence="1">
    <location>
        <begin position="159"/>
        <end position="174"/>
    </location>
</feature>
<feature type="compositionally biased region" description="Low complexity" evidence="1">
    <location>
        <begin position="210"/>
        <end position="221"/>
    </location>
</feature>